<dbReference type="PROSITE" id="PS00107">
    <property type="entry name" value="PROTEIN_KINASE_ATP"/>
    <property type="match status" value="1"/>
</dbReference>
<keyword evidence="15" id="KW-0325">Glycoprotein</keyword>
<dbReference type="GO" id="GO:0016020">
    <property type="term" value="C:membrane"/>
    <property type="evidence" value="ECO:0007669"/>
    <property type="project" value="UniProtKB-SubCell"/>
</dbReference>
<dbReference type="Pfam" id="PF01453">
    <property type="entry name" value="B_lectin"/>
    <property type="match status" value="1"/>
</dbReference>
<evidence type="ECO:0000256" key="20">
    <source>
        <dbReference type="SAM" id="Phobius"/>
    </source>
</evidence>
<dbReference type="FunFam" id="1.10.510.10:FF:000237">
    <property type="entry name" value="G-type lectin S-receptor-like serine/threonine-protein kinase"/>
    <property type="match status" value="1"/>
</dbReference>
<evidence type="ECO:0000256" key="11">
    <source>
        <dbReference type="ARBA" id="ARBA00022989"/>
    </source>
</evidence>
<dbReference type="EC" id="2.7.11.1" evidence="18"/>
<accession>A0A5N5GMZ2</accession>
<dbReference type="Pfam" id="PF00069">
    <property type="entry name" value="Pkinase"/>
    <property type="match status" value="1"/>
</dbReference>
<keyword evidence="8 18" id="KW-0547">Nucleotide-binding</keyword>
<evidence type="ECO:0000256" key="2">
    <source>
        <dbReference type="ARBA" id="ARBA00022527"/>
    </source>
</evidence>
<feature type="signal peptide" evidence="21">
    <location>
        <begin position="1"/>
        <end position="25"/>
    </location>
</feature>
<keyword evidence="3" id="KW-0245">EGF-like domain</keyword>
<name>A0A5N5GMZ2_9ROSA</name>
<dbReference type="Gene3D" id="3.30.200.20">
    <property type="entry name" value="Phosphorylase Kinase, domain 1"/>
    <property type="match status" value="1"/>
</dbReference>
<keyword evidence="6 21" id="KW-0732">Signal</keyword>
<reference evidence="25" key="2">
    <citation type="submission" date="2019-10" db="EMBL/GenBank/DDBJ databases">
        <title>A de novo genome assembly of a pear dwarfing rootstock.</title>
        <authorList>
            <person name="Wang F."/>
            <person name="Wang J."/>
            <person name="Li S."/>
            <person name="Zhang Y."/>
            <person name="Fang M."/>
            <person name="Ma L."/>
            <person name="Zhao Y."/>
            <person name="Jiang S."/>
        </authorList>
    </citation>
    <scope>NUCLEOTIDE SEQUENCE [LARGE SCALE GENOMIC DNA]</scope>
</reference>
<evidence type="ECO:0000256" key="13">
    <source>
        <dbReference type="ARBA" id="ARBA00023157"/>
    </source>
</evidence>
<keyword evidence="7 24" id="KW-0430">Lectin</keyword>
<dbReference type="PROSITE" id="PS50011">
    <property type="entry name" value="PROTEIN_KINASE_DOM"/>
    <property type="match status" value="1"/>
</dbReference>
<dbReference type="EMBL" id="SMOL01000401">
    <property type="protein sequence ID" value="KAB2616956.1"/>
    <property type="molecule type" value="Genomic_DNA"/>
</dbReference>
<comment type="subcellular location">
    <subcellularLocation>
        <location evidence="1">Membrane</location>
        <topology evidence="1">Single-pass type I membrane protein</topology>
    </subcellularLocation>
</comment>
<dbReference type="Pfam" id="PF00954">
    <property type="entry name" value="S_locus_glycop"/>
    <property type="match status" value="1"/>
</dbReference>
<evidence type="ECO:0000256" key="14">
    <source>
        <dbReference type="ARBA" id="ARBA00023170"/>
    </source>
</evidence>
<evidence type="ECO:0000256" key="19">
    <source>
        <dbReference type="PROSITE-ProRule" id="PRU10141"/>
    </source>
</evidence>
<feature type="chain" id="PRO_5024370892" description="Receptor-like serine/threonine-protein kinase" evidence="21">
    <location>
        <begin position="26"/>
        <end position="782"/>
    </location>
</feature>
<dbReference type="InterPro" id="IPR051343">
    <property type="entry name" value="G-type_lectin_kinases/EP1-like"/>
</dbReference>
<evidence type="ECO:0000256" key="17">
    <source>
        <dbReference type="ARBA" id="ARBA00048679"/>
    </source>
</evidence>
<evidence type="ECO:0000256" key="7">
    <source>
        <dbReference type="ARBA" id="ARBA00022734"/>
    </source>
</evidence>
<evidence type="ECO:0000256" key="8">
    <source>
        <dbReference type="ARBA" id="ARBA00022741"/>
    </source>
</evidence>
<dbReference type="InterPro" id="IPR017441">
    <property type="entry name" value="Protein_kinase_ATP_BS"/>
</dbReference>
<feature type="binding site" evidence="19">
    <location>
        <position position="526"/>
    </location>
    <ligand>
        <name>ATP</name>
        <dbReference type="ChEBI" id="CHEBI:30616"/>
    </ligand>
</feature>
<evidence type="ECO:0000259" key="22">
    <source>
        <dbReference type="PROSITE" id="PS50011"/>
    </source>
</evidence>
<dbReference type="FunFam" id="3.30.200.20:FF:000059">
    <property type="entry name" value="S-receptor-like serine/threonine-protein kinase"/>
    <property type="match status" value="1"/>
</dbReference>
<keyword evidence="25" id="KW-1185">Reference proteome</keyword>
<dbReference type="InterPro" id="IPR011009">
    <property type="entry name" value="Kinase-like_dom_sf"/>
</dbReference>
<evidence type="ECO:0000256" key="10">
    <source>
        <dbReference type="ARBA" id="ARBA00022840"/>
    </source>
</evidence>
<evidence type="ECO:0000256" key="12">
    <source>
        <dbReference type="ARBA" id="ARBA00023136"/>
    </source>
</evidence>
<dbReference type="PROSITE" id="PS00108">
    <property type="entry name" value="PROTEIN_KINASE_ST"/>
    <property type="match status" value="1"/>
</dbReference>
<evidence type="ECO:0000256" key="3">
    <source>
        <dbReference type="ARBA" id="ARBA00022536"/>
    </source>
</evidence>
<dbReference type="GO" id="GO:0048544">
    <property type="term" value="P:recognition of pollen"/>
    <property type="evidence" value="ECO:0007669"/>
    <property type="project" value="InterPro"/>
</dbReference>
<proteinExistence type="inferred from homology"/>
<dbReference type="AlphaFoldDB" id="A0A5N5GMZ2"/>
<feature type="transmembrane region" description="Helical" evidence="20">
    <location>
        <begin position="435"/>
        <end position="458"/>
    </location>
</feature>
<dbReference type="GO" id="GO:0030246">
    <property type="term" value="F:carbohydrate binding"/>
    <property type="evidence" value="ECO:0007669"/>
    <property type="project" value="UniProtKB-KW"/>
</dbReference>
<dbReference type="CDD" id="cd14066">
    <property type="entry name" value="STKc_IRAK"/>
    <property type="match status" value="1"/>
</dbReference>
<dbReference type="FunFam" id="2.90.10.10:FF:000026">
    <property type="entry name" value="Serine/threonine-protein kinase"/>
    <property type="match status" value="1"/>
</dbReference>
<keyword evidence="5 20" id="KW-0812">Transmembrane</keyword>
<keyword evidence="13" id="KW-1015">Disulfide bond</keyword>
<evidence type="ECO:0000256" key="21">
    <source>
        <dbReference type="SAM" id="SignalP"/>
    </source>
</evidence>
<protein>
    <recommendedName>
        <fullName evidence="18">Receptor-like serine/threonine-protein kinase</fullName>
        <ecNumber evidence="18">2.7.11.1</ecNumber>
    </recommendedName>
</protein>
<evidence type="ECO:0000256" key="5">
    <source>
        <dbReference type="ARBA" id="ARBA00022692"/>
    </source>
</evidence>
<dbReference type="InterPro" id="IPR024171">
    <property type="entry name" value="SRK-like_kinase"/>
</dbReference>
<dbReference type="SMART" id="SM00108">
    <property type="entry name" value="B_lectin"/>
    <property type="match status" value="2"/>
</dbReference>
<keyword evidence="14 24" id="KW-0675">Receptor</keyword>
<evidence type="ECO:0000256" key="1">
    <source>
        <dbReference type="ARBA" id="ARBA00004479"/>
    </source>
</evidence>
<organism evidence="24 25">
    <name type="scientific">Pyrus ussuriensis x Pyrus communis</name>
    <dbReference type="NCBI Taxonomy" id="2448454"/>
    <lineage>
        <taxon>Eukaryota</taxon>
        <taxon>Viridiplantae</taxon>
        <taxon>Streptophyta</taxon>
        <taxon>Embryophyta</taxon>
        <taxon>Tracheophyta</taxon>
        <taxon>Spermatophyta</taxon>
        <taxon>Magnoliopsida</taxon>
        <taxon>eudicotyledons</taxon>
        <taxon>Gunneridae</taxon>
        <taxon>Pentapetalae</taxon>
        <taxon>rosids</taxon>
        <taxon>fabids</taxon>
        <taxon>Rosales</taxon>
        <taxon>Rosaceae</taxon>
        <taxon>Amygdaloideae</taxon>
        <taxon>Maleae</taxon>
        <taxon>Pyrus</taxon>
    </lineage>
</organism>
<gene>
    <name evidence="24" type="ORF">D8674_012825</name>
</gene>
<dbReference type="SMART" id="SM00220">
    <property type="entry name" value="S_TKc"/>
    <property type="match status" value="1"/>
</dbReference>
<dbReference type="PIRSF" id="PIRSF000641">
    <property type="entry name" value="SRK"/>
    <property type="match status" value="1"/>
</dbReference>
<dbReference type="PANTHER" id="PTHR47976:SF7">
    <property type="entry name" value="RECEPTOR-LIKE SERINE_THREONINE-PROTEIN KINASE"/>
    <property type="match status" value="1"/>
</dbReference>
<dbReference type="InterPro" id="IPR036426">
    <property type="entry name" value="Bulb-type_lectin_dom_sf"/>
</dbReference>
<dbReference type="SUPFAM" id="SSF51110">
    <property type="entry name" value="alpha-D-mannose-specific plant lectins"/>
    <property type="match status" value="2"/>
</dbReference>
<dbReference type="OrthoDB" id="758220at2759"/>
<dbReference type="GO" id="GO:0004674">
    <property type="term" value="F:protein serine/threonine kinase activity"/>
    <property type="evidence" value="ECO:0007669"/>
    <property type="project" value="UniProtKB-KW"/>
</dbReference>
<keyword evidence="2 18" id="KW-0723">Serine/threonine-protein kinase</keyword>
<dbReference type="SUPFAM" id="SSF56112">
    <property type="entry name" value="Protein kinase-like (PK-like)"/>
    <property type="match status" value="1"/>
</dbReference>
<reference evidence="24 25" key="1">
    <citation type="submission" date="2019-09" db="EMBL/GenBank/DDBJ databases">
        <authorList>
            <person name="Ou C."/>
        </authorList>
    </citation>
    <scope>NUCLEOTIDE SEQUENCE [LARGE SCALE GENOMIC DNA]</scope>
    <source>
        <strain evidence="24">S2</strain>
        <tissue evidence="24">Leaf</tissue>
    </source>
</reference>
<dbReference type="GO" id="GO:0005524">
    <property type="term" value="F:ATP binding"/>
    <property type="evidence" value="ECO:0007669"/>
    <property type="project" value="UniProtKB-UniRule"/>
</dbReference>
<evidence type="ECO:0000313" key="24">
    <source>
        <dbReference type="EMBL" id="KAB2616956.1"/>
    </source>
</evidence>
<comment type="similarity">
    <text evidence="18">Belongs to the protein kinase superfamily. Ser/Thr protein kinase family.</text>
</comment>
<evidence type="ECO:0000256" key="9">
    <source>
        <dbReference type="ARBA" id="ARBA00022777"/>
    </source>
</evidence>
<keyword evidence="11 20" id="KW-1133">Transmembrane helix</keyword>
<dbReference type="InterPro" id="IPR000858">
    <property type="entry name" value="S_locus_glycoprot_dom"/>
</dbReference>
<dbReference type="PANTHER" id="PTHR47976">
    <property type="entry name" value="G-TYPE LECTIN S-RECEPTOR-LIKE SERINE/THREONINE-PROTEIN KINASE SD2-5"/>
    <property type="match status" value="1"/>
</dbReference>
<evidence type="ECO:0000256" key="15">
    <source>
        <dbReference type="ARBA" id="ARBA00023180"/>
    </source>
</evidence>
<dbReference type="InterPro" id="IPR000719">
    <property type="entry name" value="Prot_kinase_dom"/>
</dbReference>
<keyword evidence="12 20" id="KW-0472">Membrane</keyword>
<dbReference type="Gene3D" id="1.10.510.10">
    <property type="entry name" value="Transferase(Phosphotransferase) domain 1"/>
    <property type="match status" value="1"/>
</dbReference>
<feature type="domain" description="Bulb-type lectin" evidence="23">
    <location>
        <begin position="31"/>
        <end position="202"/>
    </location>
</feature>
<evidence type="ECO:0000259" key="23">
    <source>
        <dbReference type="PROSITE" id="PS50927"/>
    </source>
</evidence>
<evidence type="ECO:0000256" key="16">
    <source>
        <dbReference type="ARBA" id="ARBA00047899"/>
    </source>
</evidence>
<keyword evidence="9 18" id="KW-0418">Kinase</keyword>
<evidence type="ECO:0000256" key="4">
    <source>
        <dbReference type="ARBA" id="ARBA00022679"/>
    </source>
</evidence>
<dbReference type="PROSITE" id="PS50927">
    <property type="entry name" value="BULB_LECTIN"/>
    <property type="match status" value="1"/>
</dbReference>
<evidence type="ECO:0000256" key="6">
    <source>
        <dbReference type="ARBA" id="ARBA00022729"/>
    </source>
</evidence>
<feature type="domain" description="Protein kinase" evidence="22">
    <location>
        <begin position="497"/>
        <end position="767"/>
    </location>
</feature>
<dbReference type="Proteomes" id="UP000327157">
    <property type="component" value="Chromosome 15"/>
</dbReference>
<comment type="catalytic activity">
    <reaction evidence="17 18">
        <text>L-seryl-[protein] + ATP = O-phospho-L-seryl-[protein] + ADP + H(+)</text>
        <dbReference type="Rhea" id="RHEA:17989"/>
        <dbReference type="Rhea" id="RHEA-COMP:9863"/>
        <dbReference type="Rhea" id="RHEA-COMP:11604"/>
        <dbReference type="ChEBI" id="CHEBI:15378"/>
        <dbReference type="ChEBI" id="CHEBI:29999"/>
        <dbReference type="ChEBI" id="CHEBI:30616"/>
        <dbReference type="ChEBI" id="CHEBI:83421"/>
        <dbReference type="ChEBI" id="CHEBI:456216"/>
        <dbReference type="EC" id="2.7.11.1"/>
    </reaction>
</comment>
<comment type="caution">
    <text evidence="24">The sequence shown here is derived from an EMBL/GenBank/DDBJ whole genome shotgun (WGS) entry which is preliminary data.</text>
</comment>
<dbReference type="Gene3D" id="2.90.10.10">
    <property type="entry name" value="Bulb-type lectin domain"/>
    <property type="match status" value="2"/>
</dbReference>
<dbReference type="GO" id="GO:0106310">
    <property type="term" value="F:protein serine kinase activity"/>
    <property type="evidence" value="ECO:0007669"/>
    <property type="project" value="RHEA"/>
</dbReference>
<reference evidence="24 25" key="3">
    <citation type="submission" date="2019-11" db="EMBL/GenBank/DDBJ databases">
        <title>A de novo genome assembly of a pear dwarfing rootstock.</title>
        <authorList>
            <person name="Wang F."/>
            <person name="Wang J."/>
            <person name="Li S."/>
            <person name="Zhang Y."/>
            <person name="Fang M."/>
            <person name="Ma L."/>
            <person name="Zhao Y."/>
            <person name="Jiang S."/>
        </authorList>
    </citation>
    <scope>NUCLEOTIDE SEQUENCE [LARGE SCALE GENOMIC DNA]</scope>
    <source>
        <strain evidence="24">S2</strain>
        <tissue evidence="24">Leaf</tissue>
    </source>
</reference>
<dbReference type="InterPro" id="IPR008271">
    <property type="entry name" value="Ser/Thr_kinase_AS"/>
</dbReference>
<dbReference type="InterPro" id="IPR001480">
    <property type="entry name" value="Bulb-type_lectin_dom"/>
</dbReference>
<evidence type="ECO:0000313" key="25">
    <source>
        <dbReference type="Proteomes" id="UP000327157"/>
    </source>
</evidence>
<keyword evidence="10 18" id="KW-0067">ATP-binding</keyword>
<comment type="catalytic activity">
    <reaction evidence="16 18">
        <text>L-threonyl-[protein] + ATP = O-phospho-L-threonyl-[protein] + ADP + H(+)</text>
        <dbReference type="Rhea" id="RHEA:46608"/>
        <dbReference type="Rhea" id="RHEA-COMP:11060"/>
        <dbReference type="Rhea" id="RHEA-COMP:11605"/>
        <dbReference type="ChEBI" id="CHEBI:15378"/>
        <dbReference type="ChEBI" id="CHEBI:30013"/>
        <dbReference type="ChEBI" id="CHEBI:30616"/>
        <dbReference type="ChEBI" id="CHEBI:61977"/>
        <dbReference type="ChEBI" id="CHEBI:456216"/>
        <dbReference type="EC" id="2.7.11.1"/>
    </reaction>
</comment>
<keyword evidence="4 18" id="KW-0808">Transferase</keyword>
<sequence>MLITSYSMPFTVGFVLAMAFVVAQAQQMQSSIRLGSSLTPTTNSSWLSRSGVYAFGFYKQGNGYAVGIFLAGIPQTTIVWTAKRDDPPLSTNVTLDFTSGGFSLKPTQGQSFVIEYTSGSSASMLDSGNFVIYNARQDIVWQSFEHPTDTLLPGQILFAEKELFSAKSESDHSTGIFRLKMQGDGNLVQYPVNTPDTAQYAYYSSGTYGGGKNVTLNFAADGHLYLLNDTSSNIKNITNGGLPADQATIYLMRIDADGIFRLYSHDLNPNGSWSMVWESSNDKCDPKGVCGLNSYCVLLDLEAECRCLPGFVSANQRNKTSGCSRNLVADGCEHKNETLKYTMEELESTTWEDISYVDLTLSDKEACKRACLEDCNCEAALFDDTSCKKQRLPLRYGRRQVSTSNVALIKVAKSTTIPDTNRIVEKGSKRKGRTVILIISLSLAAFGSILFAISVIVLCKHNVWAYKRVNTPIRDSELNEDIALRPYTYEELEKITNNFTEEVGRGASGTVYKGVILASQKPVAVKRLEKVAAEGEKEFQNELKVIGKTHHKNLVRLLGYCLDGPKRLLVYEYMSNGSLADVLFAPDRQPCWEERMRIARNIARGFLYLHEECDTQIIHCDIKPQNILMDEYMCPKISDFGLAKLLKADQTRTTTGIRGTKGYVAPEWHRKMPITVKADVYSFGIVLLEIICCRRNVDWSLPEEEAVLDELAYPCFESGELGKLVGEQEVDTRQFERMIKVALWCVQDEPSLRPSMKKVLLMLEGTVEIPIPPSPNSILSTI</sequence>
<evidence type="ECO:0000256" key="18">
    <source>
        <dbReference type="PIRNR" id="PIRNR000641"/>
    </source>
</evidence>